<evidence type="ECO:0000313" key="3">
    <source>
        <dbReference type="Proteomes" id="UP000510888"/>
    </source>
</evidence>
<dbReference type="KEGG" id="plad:PPGU16_43980"/>
<dbReference type="SUPFAM" id="SSF46565">
    <property type="entry name" value="Chaperone J-domain"/>
    <property type="match status" value="1"/>
</dbReference>
<sequence>MGGTGFMSKAAGRSVTIAPEKHQAHRSKGQRYFNSLVKQIENRRGRLAQWEAFTPVFQKKYVDVLLPLRRTSWDAQVKLLHRLDTVHGDKGLNAIDRRMVSELIVDLVQPLLGLHNDDTLQSIYDRHAPTRDDEQAEIDFESMKAEIEDMLGVELEDDVISPQEFLKRASEKFAELRAEAAEKAQAREERRAKRKKTPKQLAAEARKEAAKAEISQSLRDVYRKLASALHPDRESDPEERARKTALMQRVNEAYANRKLLQLLELQLELEHIDQKTIDGISEEKLAHYNQVLREQLGELDRELSDVQQKFRSAFGFPRGHRTAPEFAMEDLDDEIAQRVHMVQEIEHDLPVFDDIRKTKAWLKALKRRQPI</sequence>
<dbReference type="Proteomes" id="UP000510888">
    <property type="component" value="Chromosome 2"/>
</dbReference>
<dbReference type="Gene3D" id="1.10.287.110">
    <property type="entry name" value="DnaJ domain"/>
    <property type="match status" value="1"/>
</dbReference>
<protein>
    <submittedName>
        <fullName evidence="2">Molecular chaperone DnaJ</fullName>
    </submittedName>
</protein>
<gene>
    <name evidence="2" type="ORF">PPGU16_43980</name>
</gene>
<evidence type="ECO:0000256" key="1">
    <source>
        <dbReference type="SAM" id="MobiDB-lite"/>
    </source>
</evidence>
<dbReference type="CDD" id="cd06257">
    <property type="entry name" value="DnaJ"/>
    <property type="match status" value="1"/>
</dbReference>
<proteinExistence type="predicted"/>
<name>A0A7I8BT10_9BURK</name>
<keyword evidence="3" id="KW-1185">Reference proteome</keyword>
<feature type="region of interest" description="Disordered" evidence="1">
    <location>
        <begin position="184"/>
        <end position="207"/>
    </location>
</feature>
<dbReference type="EMBL" id="AP023175">
    <property type="protein sequence ID" value="BCF91331.1"/>
    <property type="molecule type" value="Genomic_DNA"/>
</dbReference>
<dbReference type="AlphaFoldDB" id="A0A7I8BT10"/>
<dbReference type="InterPro" id="IPR001623">
    <property type="entry name" value="DnaJ_domain"/>
</dbReference>
<evidence type="ECO:0000313" key="2">
    <source>
        <dbReference type="EMBL" id="BCF91331.1"/>
    </source>
</evidence>
<reference evidence="2 3" key="1">
    <citation type="journal article" date="2020" name="Genes (Basel)">
        <title>Genomic Comparison of Insect Gut Symbionts from Divergent Burkholderia Subclades.</title>
        <authorList>
            <person name="Takeshita K."/>
            <person name="Kikuchi Y."/>
        </authorList>
    </citation>
    <scope>NUCLEOTIDE SEQUENCE [LARGE SCALE GENOMIC DNA]</scope>
    <source>
        <strain evidence="2 3">PGU16</strain>
    </source>
</reference>
<organism evidence="2 3">
    <name type="scientific">Paraburkholderia largidicola</name>
    <dbReference type="NCBI Taxonomy" id="3014751"/>
    <lineage>
        <taxon>Bacteria</taxon>
        <taxon>Pseudomonadati</taxon>
        <taxon>Pseudomonadota</taxon>
        <taxon>Betaproteobacteria</taxon>
        <taxon>Burkholderiales</taxon>
        <taxon>Burkholderiaceae</taxon>
        <taxon>Paraburkholderia</taxon>
    </lineage>
</organism>
<accession>A0A7I8BT10</accession>
<dbReference type="InterPro" id="IPR036869">
    <property type="entry name" value="J_dom_sf"/>
</dbReference>